<protein>
    <submittedName>
        <fullName evidence="2">Uncharacterized protein</fullName>
    </submittedName>
</protein>
<dbReference type="OrthoDB" id="9955960at2"/>
<reference evidence="3" key="1">
    <citation type="submission" date="2016-10" db="EMBL/GenBank/DDBJ databases">
        <authorList>
            <person name="Varghese N."/>
            <person name="Submissions S."/>
        </authorList>
    </citation>
    <scope>NUCLEOTIDE SEQUENCE [LARGE SCALE GENOMIC DNA]</scope>
    <source>
        <strain evidence="3">DSM 44234</strain>
    </source>
</reference>
<gene>
    <name evidence="2" type="ORF">SAMN04489793_2923</name>
</gene>
<name>A0A1H4UJL4_TSUTY</name>
<accession>A0A1H4UJL4</accession>
<keyword evidence="3" id="KW-1185">Reference proteome</keyword>
<evidence type="ECO:0000313" key="2">
    <source>
        <dbReference type="EMBL" id="SEC68800.1"/>
    </source>
</evidence>
<dbReference type="EMBL" id="FNSA01000003">
    <property type="protein sequence ID" value="SEC68800.1"/>
    <property type="molecule type" value="Genomic_DNA"/>
</dbReference>
<dbReference type="AlphaFoldDB" id="A0A1H4UJL4"/>
<organism evidence="2 3">
    <name type="scientific">Tsukamurella tyrosinosolvens</name>
    <dbReference type="NCBI Taxonomy" id="57704"/>
    <lineage>
        <taxon>Bacteria</taxon>
        <taxon>Bacillati</taxon>
        <taxon>Actinomycetota</taxon>
        <taxon>Actinomycetes</taxon>
        <taxon>Mycobacteriales</taxon>
        <taxon>Tsukamurellaceae</taxon>
        <taxon>Tsukamurella</taxon>
    </lineage>
</organism>
<dbReference type="Proteomes" id="UP000182241">
    <property type="component" value="Unassembled WGS sequence"/>
</dbReference>
<dbReference type="STRING" id="57704.SAMN04489793_2923"/>
<evidence type="ECO:0000256" key="1">
    <source>
        <dbReference type="SAM" id="MobiDB-lite"/>
    </source>
</evidence>
<sequence length="107" mass="11639">MTDAPKTWPGFARKGSGGGAPYTGVDVAIPEDRIHFAALNTRVTVTEDPTGDHLGWVRTGHENEPPVMIQHERIFDISFPHGSAEEVRRGHGRIVRLSVSAAEEGAR</sequence>
<feature type="region of interest" description="Disordered" evidence="1">
    <location>
        <begin position="1"/>
        <end position="23"/>
    </location>
</feature>
<evidence type="ECO:0000313" key="3">
    <source>
        <dbReference type="Proteomes" id="UP000182241"/>
    </source>
</evidence>
<proteinExistence type="predicted"/>
<dbReference type="RefSeq" id="WP_068741683.1">
    <property type="nucleotide sequence ID" value="NZ_FNSA01000003.1"/>
</dbReference>